<feature type="domain" description="HTH araC/xylS-type" evidence="4">
    <location>
        <begin position="58"/>
        <end position="105"/>
    </location>
</feature>
<protein>
    <submittedName>
        <fullName evidence="5">Helix-turn-helix domain-containing protein</fullName>
    </submittedName>
    <submittedName>
        <fullName evidence="8">Operon control protein</fullName>
    </submittedName>
</protein>
<dbReference type="Pfam" id="PF12833">
    <property type="entry name" value="HTH_18"/>
    <property type="match status" value="1"/>
</dbReference>
<reference evidence="5 13" key="2">
    <citation type="submission" date="2018-08" db="EMBL/GenBank/DDBJ databases">
        <authorList>
            <consortium name="PulseNet: The National Subtyping Network for Foodborne Disease Surveillance"/>
            <person name="Tarr C.L."/>
            <person name="Trees E."/>
            <person name="Katz L.S."/>
            <person name="Carleton-Romer H.A."/>
            <person name="Stroika S."/>
            <person name="Kucerova Z."/>
            <person name="Roache K.F."/>
            <person name="Sabol A.L."/>
            <person name="Besser J."/>
            <person name="Gerner-Smidt P."/>
        </authorList>
    </citation>
    <scope>NUCLEOTIDE SEQUENCE [LARGE SCALE GENOMIC DNA]</scope>
    <source>
        <strain evidence="5 13">PNUSAE004760</strain>
    </source>
</reference>
<keyword evidence="1" id="KW-0805">Transcription regulation</keyword>
<accession>A0A376JU50</accession>
<dbReference type="InterPro" id="IPR009057">
    <property type="entry name" value="Homeodomain-like_sf"/>
</dbReference>
<dbReference type="SUPFAM" id="SSF46689">
    <property type="entry name" value="Homeodomain-like"/>
    <property type="match status" value="1"/>
</dbReference>
<organism evidence="8 10">
    <name type="scientific">Escherichia coli</name>
    <dbReference type="NCBI Taxonomy" id="562"/>
    <lineage>
        <taxon>Bacteria</taxon>
        <taxon>Pseudomonadati</taxon>
        <taxon>Pseudomonadota</taxon>
        <taxon>Gammaproteobacteria</taxon>
        <taxon>Enterobacterales</taxon>
        <taxon>Enterobacteriaceae</taxon>
        <taxon>Escherichia</taxon>
    </lineage>
</organism>
<dbReference type="Proteomes" id="UP000255201">
    <property type="component" value="Unassembled WGS sequence"/>
</dbReference>
<evidence type="ECO:0000313" key="9">
    <source>
        <dbReference type="EMBL" id="WWX71037.1"/>
    </source>
</evidence>
<evidence type="ECO:0000313" key="6">
    <source>
        <dbReference type="EMBL" id="MSI71463.1"/>
    </source>
</evidence>
<dbReference type="GO" id="GO:0003700">
    <property type="term" value="F:DNA-binding transcription factor activity"/>
    <property type="evidence" value="ECO:0007669"/>
    <property type="project" value="InterPro"/>
</dbReference>
<evidence type="ECO:0000256" key="2">
    <source>
        <dbReference type="ARBA" id="ARBA00023125"/>
    </source>
</evidence>
<dbReference type="Gene3D" id="1.10.10.60">
    <property type="entry name" value="Homeodomain-like"/>
    <property type="match status" value="1"/>
</dbReference>
<sequence length="114" mass="13222">MNATIKNSADINELAKWIDENLEVELSINIEEKKLDIQNGIYRDCLNISLVFLLVGILINAAEELRSTTESVTTITFKYQFDFQQTFTRAFTRRFGIAPIAYRKLAKEEVRWNS</sequence>
<dbReference type="PROSITE" id="PS01124">
    <property type="entry name" value="HTH_ARAC_FAMILY_2"/>
    <property type="match status" value="1"/>
</dbReference>
<evidence type="ECO:0000313" key="12">
    <source>
        <dbReference type="Proteomes" id="UP000475070"/>
    </source>
</evidence>
<name>A0A376JU50_ECOLX</name>
<proteinExistence type="predicted"/>
<dbReference type="EMBL" id="WKUE01000050">
    <property type="protein sequence ID" value="MSI71463.1"/>
    <property type="molecule type" value="Genomic_DNA"/>
</dbReference>
<dbReference type="Proteomes" id="UP001383096">
    <property type="component" value="Chromosome"/>
</dbReference>
<dbReference type="Proteomes" id="UP000528199">
    <property type="component" value="Unassembled WGS sequence"/>
</dbReference>
<dbReference type="EMBL" id="AASUOH010000049">
    <property type="protein sequence ID" value="EFH0045744.1"/>
    <property type="molecule type" value="Genomic_DNA"/>
</dbReference>
<keyword evidence="3" id="KW-0804">Transcription</keyword>
<dbReference type="AlphaFoldDB" id="A0A376JU50"/>
<evidence type="ECO:0000256" key="3">
    <source>
        <dbReference type="ARBA" id="ARBA00023163"/>
    </source>
</evidence>
<evidence type="ECO:0000259" key="4">
    <source>
        <dbReference type="PROSITE" id="PS01124"/>
    </source>
</evidence>
<dbReference type="Proteomes" id="UP000475070">
    <property type="component" value="Unassembled WGS sequence"/>
</dbReference>
<dbReference type="GO" id="GO:0043565">
    <property type="term" value="F:sequence-specific DNA binding"/>
    <property type="evidence" value="ECO:0007669"/>
    <property type="project" value="InterPro"/>
</dbReference>
<keyword evidence="2" id="KW-0238">DNA-binding</keyword>
<dbReference type="PANTHER" id="PTHR47504">
    <property type="entry name" value="RIGHT ORIGIN-BINDING PROTEIN"/>
    <property type="match status" value="1"/>
</dbReference>
<dbReference type="EMBL" id="WXKQ01000075">
    <property type="protein sequence ID" value="NAG22304.1"/>
    <property type="molecule type" value="Genomic_DNA"/>
</dbReference>
<evidence type="ECO:0000313" key="10">
    <source>
        <dbReference type="Proteomes" id="UP000255201"/>
    </source>
</evidence>
<dbReference type="Proteomes" id="UP000438958">
    <property type="component" value="Unassembled WGS sequence"/>
</dbReference>
<evidence type="ECO:0000313" key="7">
    <source>
        <dbReference type="EMBL" id="NAG22304.1"/>
    </source>
</evidence>
<reference evidence="9" key="4">
    <citation type="submission" date="2024-03" db="EMBL/GenBank/DDBJ databases">
        <title>Epithelial relay of microbial signals coordinates intestinal macrophage supported barrier repair.</title>
        <authorList>
            <person name="Tsai M.T."/>
        </authorList>
    </citation>
    <scope>NUCLEOTIDE SEQUENCE</scope>
    <source>
        <strain evidence="9">MS 21-1</strain>
    </source>
</reference>
<evidence type="ECO:0000256" key="1">
    <source>
        <dbReference type="ARBA" id="ARBA00023015"/>
    </source>
</evidence>
<dbReference type="InterPro" id="IPR018060">
    <property type="entry name" value="HTH_AraC"/>
</dbReference>
<evidence type="ECO:0000313" key="13">
    <source>
        <dbReference type="Proteomes" id="UP000528199"/>
    </source>
</evidence>
<dbReference type="EMBL" id="CP146670">
    <property type="protein sequence ID" value="WWX71037.1"/>
    <property type="molecule type" value="Genomic_DNA"/>
</dbReference>
<evidence type="ECO:0000313" key="8">
    <source>
        <dbReference type="EMBL" id="STE73570.1"/>
    </source>
</evidence>
<dbReference type="EMBL" id="UFZL01000002">
    <property type="protein sequence ID" value="STE73570.1"/>
    <property type="molecule type" value="Genomic_DNA"/>
</dbReference>
<evidence type="ECO:0000313" key="11">
    <source>
        <dbReference type="Proteomes" id="UP000438958"/>
    </source>
</evidence>
<dbReference type="InterPro" id="IPR050959">
    <property type="entry name" value="MarA-like"/>
</dbReference>
<dbReference type="RefSeq" id="WP_001329692.1">
    <property type="nucleotide sequence ID" value="NZ_CAJSGJ010000096.1"/>
</dbReference>
<gene>
    <name evidence="8" type="primary">tetD</name>
    <name evidence="5" type="ORF">BKL28_004616</name>
    <name evidence="6" type="ORF">GKF66_22195</name>
    <name evidence="7" type="ORF">GUC01_25470</name>
    <name evidence="8" type="ORF">NCTC10764_04327</name>
    <name evidence="9" type="ORF">V9Z47_23760</name>
</gene>
<reference evidence="8 10" key="1">
    <citation type="submission" date="2018-06" db="EMBL/GenBank/DDBJ databases">
        <authorList>
            <consortium name="Pathogen Informatics"/>
            <person name="Doyle S."/>
        </authorList>
    </citation>
    <scope>NUCLEOTIDE SEQUENCE [LARGE SCALE GENOMIC DNA]</scope>
    <source>
        <strain evidence="8 10">NCTC10764</strain>
    </source>
</reference>
<reference evidence="11 12" key="3">
    <citation type="journal article" date="2019" name="Nat. Med.">
        <title>A library of human gut bacterial isolates paired with longitudinal multiomics data enables mechanistic microbiome research.</title>
        <authorList>
            <person name="Poyet M."/>
            <person name="Groussin M."/>
            <person name="Gibbons S.M."/>
            <person name="Avila-Pacheco J."/>
            <person name="Jiang X."/>
            <person name="Kearney S.M."/>
            <person name="Perrotta A.R."/>
            <person name="Berdy B."/>
            <person name="Zhao S."/>
            <person name="Lieberman T.D."/>
            <person name="Swanson P.K."/>
            <person name="Smith M."/>
            <person name="Roesemann S."/>
            <person name="Alexander J.E."/>
            <person name="Rich S.A."/>
            <person name="Livny J."/>
            <person name="Vlamakis H."/>
            <person name="Clish C."/>
            <person name="Bullock K."/>
            <person name="Deik A."/>
            <person name="Scott J."/>
            <person name="Pierce K.A."/>
            <person name="Xavier R.J."/>
            <person name="Alm E.J."/>
        </authorList>
    </citation>
    <scope>NUCLEOTIDE SEQUENCE [LARGE SCALE GENOMIC DNA]</scope>
    <source>
        <strain evidence="7 12">BIOML-A112</strain>
        <strain evidence="6 11">BIOML-A382</strain>
    </source>
</reference>
<dbReference type="PANTHER" id="PTHR47504:SF5">
    <property type="entry name" value="RIGHT ORIGIN-BINDING PROTEIN"/>
    <property type="match status" value="1"/>
</dbReference>
<evidence type="ECO:0000313" key="5">
    <source>
        <dbReference type="EMBL" id="EFH0045744.1"/>
    </source>
</evidence>